<dbReference type="PANTHER" id="PTHR10426">
    <property type="entry name" value="STRICTOSIDINE SYNTHASE-RELATED"/>
    <property type="match status" value="1"/>
</dbReference>
<dbReference type="Gene3D" id="2.120.10.30">
    <property type="entry name" value="TolB, C-terminal domain"/>
    <property type="match status" value="1"/>
</dbReference>
<evidence type="ECO:0000256" key="5">
    <source>
        <dbReference type="ARBA" id="ARBA00023180"/>
    </source>
</evidence>
<keyword evidence="4 6" id="KW-0732">Signal</keyword>
<reference evidence="8 9" key="1">
    <citation type="submission" date="2023-12" db="EMBL/GenBank/DDBJ databases">
        <title>A high-quality genome assembly for Dillenia turbinata (Dilleniales).</title>
        <authorList>
            <person name="Chanderbali A."/>
        </authorList>
    </citation>
    <scope>NUCLEOTIDE SEQUENCE [LARGE SCALE GENOMIC DNA]</scope>
    <source>
        <strain evidence="8">LSX21</strain>
        <tissue evidence="8">Leaf</tissue>
    </source>
</reference>
<protein>
    <submittedName>
        <fullName evidence="8">Strictosidine synthase, conserved region</fullName>
    </submittedName>
</protein>
<dbReference type="Pfam" id="PF20067">
    <property type="entry name" value="SSL_N"/>
    <property type="match status" value="1"/>
</dbReference>
<dbReference type="GO" id="GO:0005773">
    <property type="term" value="C:vacuole"/>
    <property type="evidence" value="ECO:0007669"/>
    <property type="project" value="UniProtKB-SubCell"/>
</dbReference>
<evidence type="ECO:0000256" key="3">
    <source>
        <dbReference type="ARBA" id="ARBA00022554"/>
    </source>
</evidence>
<keyword evidence="5" id="KW-0325">Glycoprotein</keyword>
<feature type="domain" description="Strictosidine synthase conserved region" evidence="7">
    <location>
        <begin position="133"/>
        <end position="220"/>
    </location>
</feature>
<name>A0AAN8VXN6_9MAGN</name>
<evidence type="ECO:0000256" key="2">
    <source>
        <dbReference type="ARBA" id="ARBA00009191"/>
    </source>
</evidence>
<comment type="similarity">
    <text evidence="2">Belongs to the strictosidine synthase family.</text>
</comment>
<dbReference type="Pfam" id="PF03088">
    <property type="entry name" value="Str_synth"/>
    <property type="match status" value="1"/>
</dbReference>
<keyword evidence="9" id="KW-1185">Reference proteome</keyword>
<dbReference type="FunFam" id="2.120.10.30:FF:000032">
    <property type="entry name" value="Protein STRICTOSIDINE SYNTHASE-LIKE 13"/>
    <property type="match status" value="1"/>
</dbReference>
<evidence type="ECO:0000256" key="1">
    <source>
        <dbReference type="ARBA" id="ARBA00004116"/>
    </source>
</evidence>
<evidence type="ECO:0000313" key="8">
    <source>
        <dbReference type="EMBL" id="KAK6942189.1"/>
    </source>
</evidence>
<dbReference type="PANTHER" id="PTHR10426:SF79">
    <property type="entry name" value="PROTEIN STRICTOSIDINE SYNTHASE-LIKE 2"/>
    <property type="match status" value="1"/>
</dbReference>
<gene>
    <name evidence="8" type="ORF">RJ641_027566</name>
</gene>
<feature type="chain" id="PRO_5042881990" evidence="6">
    <location>
        <begin position="19"/>
        <end position="344"/>
    </location>
</feature>
<dbReference type="InterPro" id="IPR018119">
    <property type="entry name" value="Strictosidine_synth_cons-reg"/>
</dbReference>
<dbReference type="InterPro" id="IPR011042">
    <property type="entry name" value="6-blade_b-propeller_TolB-like"/>
</dbReference>
<dbReference type="EMBL" id="JBAMMX010000004">
    <property type="protein sequence ID" value="KAK6942189.1"/>
    <property type="molecule type" value="Genomic_DNA"/>
</dbReference>
<keyword evidence="3" id="KW-0926">Vacuole</keyword>
<proteinExistence type="inferred from homology"/>
<dbReference type="GO" id="GO:0016787">
    <property type="term" value="F:hydrolase activity"/>
    <property type="evidence" value="ECO:0007669"/>
    <property type="project" value="TreeGrafter"/>
</dbReference>
<dbReference type="Proteomes" id="UP001370490">
    <property type="component" value="Unassembled WGS sequence"/>
</dbReference>
<accession>A0AAN8VXN6</accession>
<dbReference type="GO" id="GO:0012505">
    <property type="term" value="C:endomembrane system"/>
    <property type="evidence" value="ECO:0007669"/>
    <property type="project" value="TreeGrafter"/>
</dbReference>
<evidence type="ECO:0000259" key="7">
    <source>
        <dbReference type="Pfam" id="PF03088"/>
    </source>
</evidence>
<evidence type="ECO:0000313" key="9">
    <source>
        <dbReference type="Proteomes" id="UP001370490"/>
    </source>
</evidence>
<organism evidence="8 9">
    <name type="scientific">Dillenia turbinata</name>
    <dbReference type="NCBI Taxonomy" id="194707"/>
    <lineage>
        <taxon>Eukaryota</taxon>
        <taxon>Viridiplantae</taxon>
        <taxon>Streptophyta</taxon>
        <taxon>Embryophyta</taxon>
        <taxon>Tracheophyta</taxon>
        <taxon>Spermatophyta</taxon>
        <taxon>Magnoliopsida</taxon>
        <taxon>eudicotyledons</taxon>
        <taxon>Gunneridae</taxon>
        <taxon>Pentapetalae</taxon>
        <taxon>Dilleniales</taxon>
        <taxon>Dilleniaceae</taxon>
        <taxon>Dillenia</taxon>
    </lineage>
</organism>
<dbReference type="SUPFAM" id="SSF63829">
    <property type="entry name" value="Calcium-dependent phosphotriesterase"/>
    <property type="match status" value="1"/>
</dbReference>
<comment type="subcellular location">
    <subcellularLocation>
        <location evidence="1">Vacuole</location>
    </subcellularLocation>
</comment>
<evidence type="ECO:0000256" key="4">
    <source>
        <dbReference type="ARBA" id="ARBA00022729"/>
    </source>
</evidence>
<comment type="caution">
    <text evidence="8">The sequence shown here is derived from an EMBL/GenBank/DDBJ whole genome shotgun (WGS) entry which is preliminary data.</text>
</comment>
<sequence length="344" mass="38195">MNKAVILASILIVFVAFSIVNFKHTGPSQPYSFDNVKKVSIDQFRSSEILPINGAVGPESFAFDPAGGGPYVGVSDGRIIKWDEDQRGLKFNEVSGDLYIADAYLGLFMIGPKGGQATRLATEAQGIPFKLANGLDIDQTSGVVYFTDSSSRFQRRNYMLLTISGERSGRLIKYDPRNKQVTVLLDNLQFPNGVVLSKDGDFILISETATARILKFWLKTSKAGNLEVFAQLPGFPDNIKLNNKGEYWVGIFTRRGKFLHWILSEFSIGKKLLKLPLEPMTLQSILAKWRASGFGVKLSGEGQMLEILEDGSRKVWRSISEIEERNGTLWVGSVLTPYAGKYSF</sequence>
<dbReference type="AlphaFoldDB" id="A0AAN8VXN6"/>
<feature type="signal peptide" evidence="6">
    <location>
        <begin position="1"/>
        <end position="18"/>
    </location>
</feature>
<evidence type="ECO:0000256" key="6">
    <source>
        <dbReference type="SAM" id="SignalP"/>
    </source>
</evidence>